<dbReference type="InterPro" id="IPR050923">
    <property type="entry name" value="Cell_Proc_Reg/RNA_Proc"/>
</dbReference>
<dbReference type="Pfam" id="PF00498">
    <property type="entry name" value="FHA"/>
    <property type="match status" value="1"/>
</dbReference>
<evidence type="ECO:0000259" key="1">
    <source>
        <dbReference type="PROSITE" id="PS50006"/>
    </source>
</evidence>
<dbReference type="Proteomes" id="UP000241890">
    <property type="component" value="Unassembled WGS sequence"/>
</dbReference>
<name>A0A2R5G5F1_9STRA</name>
<sequence>MDAVAHEVLERRRSDLVPALNESRQQVCGLVRFLNAKRQGANVRAQLEELWKTSTLPFNILEALRPPPLEREGNFAALCAWHTVKAAEAKRNFSHARQELELQLHTISRAERMNIFLELERMQAARYLANKAYHEVDVRHKLSKHLSLREGYIRSGLVDSAQVFLDAQFMNETVRDARQRLQGELELAHDSLGQFESRSVAAARILLQRKWRQQRRRRIFAATQDKRRAKLKRMRKSRAMFALRAGMRAEDRLAFDVRHAHAAARTIQRAVRAFLNAVHEAILYAAKLKFAESSSKSQELSGAERKRLAEQRRQEESIKAAMREKLASEKNLASWRCEKCARLGAPRRFKTWEEVQEHLDGHELLAKRREDVAASCKAARLERRTRNLGREISFIQNLRQLRSEKERLRFVMTLVPLHIEMGSIVLQDGANDCGRHKRCVQVAIDSETYPKLVSKRHASIFVSREDDVVKMPSENQITRLERVASEARVNTMSPRMEEACANAPGSQHGLRAFIEDLGSTNGTSVNGEIVVPGECVELRNEDVIVFGACPNNPELFGKSDVAFRVQVRDTLANNY</sequence>
<reference evidence="2 3" key="1">
    <citation type="submission" date="2017-12" db="EMBL/GenBank/DDBJ databases">
        <title>Sequencing, de novo assembly and annotation of complete genome of a new Thraustochytrid species, strain FCC1311.</title>
        <authorList>
            <person name="Sedici K."/>
            <person name="Godart F."/>
            <person name="Aiese Cigliano R."/>
            <person name="Sanseverino W."/>
            <person name="Barakat M."/>
            <person name="Ortet P."/>
            <person name="Marechal E."/>
            <person name="Cagnac O."/>
            <person name="Amato A."/>
        </authorList>
    </citation>
    <scope>NUCLEOTIDE SEQUENCE [LARGE SCALE GENOMIC DNA]</scope>
</reference>
<organism evidence="2 3">
    <name type="scientific">Hondaea fermentalgiana</name>
    <dbReference type="NCBI Taxonomy" id="2315210"/>
    <lineage>
        <taxon>Eukaryota</taxon>
        <taxon>Sar</taxon>
        <taxon>Stramenopiles</taxon>
        <taxon>Bigyra</taxon>
        <taxon>Labyrinthulomycetes</taxon>
        <taxon>Thraustochytrida</taxon>
        <taxon>Thraustochytriidae</taxon>
        <taxon>Hondaea</taxon>
    </lineage>
</organism>
<proteinExistence type="predicted"/>
<dbReference type="Gene3D" id="2.60.200.20">
    <property type="match status" value="1"/>
</dbReference>
<protein>
    <recommendedName>
        <fullName evidence="1">FHA domain-containing protein</fullName>
    </recommendedName>
</protein>
<feature type="domain" description="FHA" evidence="1">
    <location>
        <begin position="434"/>
        <end position="530"/>
    </location>
</feature>
<dbReference type="PROSITE" id="PS50006">
    <property type="entry name" value="FHA_DOMAIN"/>
    <property type="match status" value="1"/>
</dbReference>
<dbReference type="SUPFAM" id="SSF49879">
    <property type="entry name" value="SMAD/FHA domain"/>
    <property type="match status" value="1"/>
</dbReference>
<evidence type="ECO:0000313" key="2">
    <source>
        <dbReference type="EMBL" id="GBG26272.1"/>
    </source>
</evidence>
<dbReference type="EMBL" id="BEYU01000019">
    <property type="protein sequence ID" value="GBG26272.1"/>
    <property type="molecule type" value="Genomic_DNA"/>
</dbReference>
<dbReference type="OrthoDB" id="444265at2759"/>
<evidence type="ECO:0000313" key="3">
    <source>
        <dbReference type="Proteomes" id="UP000241890"/>
    </source>
</evidence>
<comment type="caution">
    <text evidence="2">The sequence shown here is derived from an EMBL/GenBank/DDBJ whole genome shotgun (WGS) entry which is preliminary data.</text>
</comment>
<keyword evidence="3" id="KW-1185">Reference proteome</keyword>
<dbReference type="SMART" id="SM00240">
    <property type="entry name" value="FHA"/>
    <property type="match status" value="1"/>
</dbReference>
<accession>A0A2R5G5F1</accession>
<dbReference type="InterPro" id="IPR008984">
    <property type="entry name" value="SMAD_FHA_dom_sf"/>
</dbReference>
<dbReference type="InParanoid" id="A0A2R5G5F1"/>
<gene>
    <name evidence="2" type="ORF">FCC1311_024932</name>
</gene>
<dbReference type="PANTHER" id="PTHR23308">
    <property type="entry name" value="NUCLEAR INHIBITOR OF PROTEIN PHOSPHATASE-1"/>
    <property type="match status" value="1"/>
</dbReference>
<dbReference type="AlphaFoldDB" id="A0A2R5G5F1"/>
<dbReference type="InterPro" id="IPR000253">
    <property type="entry name" value="FHA_dom"/>
</dbReference>